<evidence type="ECO:0000313" key="3">
    <source>
        <dbReference type="Proteomes" id="UP000800235"/>
    </source>
</evidence>
<sequence length="127" mass="14562">MVDAVYSTVCSVPVVLLRFCIIPTVLLRFCIIPTVLTRFCIIPTVFTRFCIIPIVLTWFCTKSSWTSENENRSRTSSLLLLWSTLSDFSECSSKNPFWGLSLEERLLWLLLVYMYLIYLAKGGVFSG</sequence>
<evidence type="ECO:0000256" key="1">
    <source>
        <dbReference type="SAM" id="Phobius"/>
    </source>
</evidence>
<name>A0A9P4NHZ6_9PEZI</name>
<accession>A0A9P4NHZ6</accession>
<reference evidence="2" key="1">
    <citation type="journal article" date="2020" name="Stud. Mycol.">
        <title>101 Dothideomycetes genomes: a test case for predicting lifestyles and emergence of pathogens.</title>
        <authorList>
            <person name="Haridas S."/>
            <person name="Albert R."/>
            <person name="Binder M."/>
            <person name="Bloem J."/>
            <person name="Labutti K."/>
            <person name="Salamov A."/>
            <person name="Andreopoulos B."/>
            <person name="Baker S."/>
            <person name="Barry K."/>
            <person name="Bills G."/>
            <person name="Bluhm B."/>
            <person name="Cannon C."/>
            <person name="Castanera R."/>
            <person name="Culley D."/>
            <person name="Daum C."/>
            <person name="Ezra D."/>
            <person name="Gonzalez J."/>
            <person name="Henrissat B."/>
            <person name="Kuo A."/>
            <person name="Liang C."/>
            <person name="Lipzen A."/>
            <person name="Lutzoni F."/>
            <person name="Magnuson J."/>
            <person name="Mondo S."/>
            <person name="Nolan M."/>
            <person name="Ohm R."/>
            <person name="Pangilinan J."/>
            <person name="Park H.-J."/>
            <person name="Ramirez L."/>
            <person name="Alfaro M."/>
            <person name="Sun H."/>
            <person name="Tritt A."/>
            <person name="Yoshinaga Y."/>
            <person name="Zwiers L.-H."/>
            <person name="Turgeon B."/>
            <person name="Goodwin S."/>
            <person name="Spatafora J."/>
            <person name="Crous P."/>
            <person name="Grigoriev I."/>
        </authorList>
    </citation>
    <scope>NUCLEOTIDE SEQUENCE</scope>
    <source>
        <strain evidence="2">CBS 130266</strain>
    </source>
</reference>
<feature type="transmembrane region" description="Helical" evidence="1">
    <location>
        <begin position="6"/>
        <end position="27"/>
    </location>
</feature>
<keyword evidence="1" id="KW-0472">Membrane</keyword>
<protein>
    <submittedName>
        <fullName evidence="2">Uncharacterized protein</fullName>
    </submittedName>
</protein>
<organism evidence="2 3">
    <name type="scientific">Tothia fuscella</name>
    <dbReference type="NCBI Taxonomy" id="1048955"/>
    <lineage>
        <taxon>Eukaryota</taxon>
        <taxon>Fungi</taxon>
        <taxon>Dikarya</taxon>
        <taxon>Ascomycota</taxon>
        <taxon>Pezizomycotina</taxon>
        <taxon>Dothideomycetes</taxon>
        <taxon>Pleosporomycetidae</taxon>
        <taxon>Venturiales</taxon>
        <taxon>Cylindrosympodiaceae</taxon>
        <taxon>Tothia</taxon>
    </lineage>
</organism>
<feature type="transmembrane region" description="Helical" evidence="1">
    <location>
        <begin position="39"/>
        <end position="59"/>
    </location>
</feature>
<keyword evidence="3" id="KW-1185">Reference proteome</keyword>
<keyword evidence="1" id="KW-0812">Transmembrane</keyword>
<dbReference type="Proteomes" id="UP000800235">
    <property type="component" value="Unassembled WGS sequence"/>
</dbReference>
<keyword evidence="1" id="KW-1133">Transmembrane helix</keyword>
<feature type="transmembrane region" description="Helical" evidence="1">
    <location>
        <begin position="106"/>
        <end position="125"/>
    </location>
</feature>
<dbReference type="EMBL" id="MU007091">
    <property type="protein sequence ID" value="KAF2422366.1"/>
    <property type="molecule type" value="Genomic_DNA"/>
</dbReference>
<proteinExistence type="predicted"/>
<gene>
    <name evidence="2" type="ORF">EJ08DRAFT_481018</name>
</gene>
<dbReference type="AlphaFoldDB" id="A0A9P4NHZ6"/>
<comment type="caution">
    <text evidence="2">The sequence shown here is derived from an EMBL/GenBank/DDBJ whole genome shotgun (WGS) entry which is preliminary data.</text>
</comment>
<evidence type="ECO:0000313" key="2">
    <source>
        <dbReference type="EMBL" id="KAF2422366.1"/>
    </source>
</evidence>